<dbReference type="Proteomes" id="UP000018895">
    <property type="component" value="Unassembled WGS sequence"/>
</dbReference>
<reference evidence="2" key="1">
    <citation type="journal article" date="2014" name="Genome Announc.">
        <title>Draft Genome Sequences of Three Alkaliphilic Bacillus Strains, Bacillus wakoensis JCM 9140T, Bacillus akibai JCM 9157T, and Bacillus hemicellulosilyticus JCM 9152T.</title>
        <authorList>
            <person name="Yuki M."/>
            <person name="Oshima K."/>
            <person name="Suda W."/>
            <person name="Oshida Y."/>
            <person name="Kitamura K."/>
            <person name="Iida T."/>
            <person name="Hattori M."/>
            <person name="Ohkuma M."/>
        </authorList>
    </citation>
    <scope>NUCLEOTIDE SEQUENCE [LARGE SCALE GENOMIC DNA]</scope>
    <source>
        <strain evidence="2">JCM 9152</strain>
    </source>
</reference>
<evidence type="ECO:0000313" key="2">
    <source>
        <dbReference type="EMBL" id="GAE32479.1"/>
    </source>
</evidence>
<dbReference type="GO" id="GO:0006508">
    <property type="term" value="P:proteolysis"/>
    <property type="evidence" value="ECO:0007669"/>
    <property type="project" value="UniProtKB-KW"/>
</dbReference>
<dbReference type="GO" id="GO:0008233">
    <property type="term" value="F:peptidase activity"/>
    <property type="evidence" value="ECO:0007669"/>
    <property type="project" value="UniProtKB-KW"/>
</dbReference>
<dbReference type="Gene3D" id="3.30.420.40">
    <property type="match status" value="2"/>
</dbReference>
<gene>
    <name evidence="2" type="ORF">JCM9152_4014</name>
</gene>
<dbReference type="SUPFAM" id="SSF53067">
    <property type="entry name" value="Actin-like ATPase domain"/>
    <property type="match status" value="2"/>
</dbReference>
<dbReference type="InterPro" id="IPR043129">
    <property type="entry name" value="ATPase_NBD"/>
</dbReference>
<organism evidence="2 3">
    <name type="scientific">Halalkalibacter hemicellulosilyticusJCM 9152</name>
    <dbReference type="NCBI Taxonomy" id="1236971"/>
    <lineage>
        <taxon>Bacteria</taxon>
        <taxon>Bacillati</taxon>
        <taxon>Bacillota</taxon>
        <taxon>Bacilli</taxon>
        <taxon>Bacillales</taxon>
        <taxon>Bacillaceae</taxon>
        <taxon>Halalkalibacter</taxon>
    </lineage>
</organism>
<dbReference type="InterPro" id="IPR022496">
    <property type="entry name" value="T6A_TsaB"/>
</dbReference>
<evidence type="ECO:0000313" key="3">
    <source>
        <dbReference type="Proteomes" id="UP000018895"/>
    </source>
</evidence>
<protein>
    <submittedName>
        <fullName evidence="2">Inactive homolog of metal-dependent proteases</fullName>
    </submittedName>
</protein>
<dbReference type="PANTHER" id="PTHR11735">
    <property type="entry name" value="TRNA N6-ADENOSINE THREONYLCARBAMOYLTRANSFERASE"/>
    <property type="match status" value="1"/>
</dbReference>
<sequence length="237" mass="26211">MTKILAIDTSSYVMGVAVTEDQSVRGELITNIKKNHSLRLMPAISQLMKEVDMHPSELDRIVVANGPGSYTGVRIGVTTAKTLAWSLKIPIVGVSSIALMAQSGRYFNGDIVPIVDARRGQVYTGLYSFEKEVYTTVKEDRLVMLDSWLEELAQREKPILIVGQDAKLHRETISAALGDNVLFSPATLAVPRPSELAFMGRKQEVSQNVHQLVPNYIQLAEAEAKWLQAQTEKSESK</sequence>
<keyword evidence="2" id="KW-0378">Hydrolase</keyword>
<name>W4QMC9_9BACI</name>
<dbReference type="AlphaFoldDB" id="W4QMC9"/>
<dbReference type="Pfam" id="PF00814">
    <property type="entry name" value="TsaD"/>
    <property type="match status" value="1"/>
</dbReference>
<keyword evidence="2" id="KW-0645">Protease</keyword>
<dbReference type="OrthoDB" id="9784166at2"/>
<dbReference type="PANTHER" id="PTHR11735:SF11">
    <property type="entry name" value="TRNA THREONYLCARBAMOYLADENOSINE BIOSYNTHESIS PROTEIN TSAB"/>
    <property type="match status" value="1"/>
</dbReference>
<dbReference type="STRING" id="1236971.JCM9152_4014"/>
<dbReference type="NCBIfam" id="TIGR03725">
    <property type="entry name" value="T6A_YeaZ"/>
    <property type="match status" value="1"/>
</dbReference>
<comment type="caution">
    <text evidence="2">The sequence shown here is derived from an EMBL/GenBank/DDBJ whole genome shotgun (WGS) entry which is preliminary data.</text>
</comment>
<dbReference type="GO" id="GO:0005829">
    <property type="term" value="C:cytosol"/>
    <property type="evidence" value="ECO:0007669"/>
    <property type="project" value="TreeGrafter"/>
</dbReference>
<dbReference type="EMBL" id="BAUU01000037">
    <property type="protein sequence ID" value="GAE32479.1"/>
    <property type="molecule type" value="Genomic_DNA"/>
</dbReference>
<dbReference type="InterPro" id="IPR000905">
    <property type="entry name" value="Gcp-like_dom"/>
</dbReference>
<accession>W4QMC9</accession>
<dbReference type="GO" id="GO:0002949">
    <property type="term" value="P:tRNA threonylcarbamoyladenosine modification"/>
    <property type="evidence" value="ECO:0007669"/>
    <property type="project" value="InterPro"/>
</dbReference>
<dbReference type="RefSeq" id="WP_035346775.1">
    <property type="nucleotide sequence ID" value="NZ_BAUU01000037.1"/>
</dbReference>
<dbReference type="CDD" id="cd24032">
    <property type="entry name" value="ASKHA_NBD_TsaB"/>
    <property type="match status" value="1"/>
</dbReference>
<feature type="domain" description="Gcp-like" evidence="1">
    <location>
        <begin position="33"/>
        <end position="226"/>
    </location>
</feature>
<evidence type="ECO:0000259" key="1">
    <source>
        <dbReference type="Pfam" id="PF00814"/>
    </source>
</evidence>
<keyword evidence="3" id="KW-1185">Reference proteome</keyword>
<proteinExistence type="predicted"/>